<evidence type="ECO:0008006" key="3">
    <source>
        <dbReference type="Google" id="ProtNLM"/>
    </source>
</evidence>
<keyword evidence="2" id="KW-1185">Reference proteome</keyword>
<accession>A0A9P5MPX1</accession>
<dbReference type="SUPFAM" id="SSF53300">
    <property type="entry name" value="vWA-like"/>
    <property type="match status" value="1"/>
</dbReference>
<organism evidence="1 2">
    <name type="scientific">Russula ochroleuca</name>
    <dbReference type="NCBI Taxonomy" id="152965"/>
    <lineage>
        <taxon>Eukaryota</taxon>
        <taxon>Fungi</taxon>
        <taxon>Dikarya</taxon>
        <taxon>Basidiomycota</taxon>
        <taxon>Agaricomycotina</taxon>
        <taxon>Agaricomycetes</taxon>
        <taxon>Russulales</taxon>
        <taxon>Russulaceae</taxon>
        <taxon>Russula</taxon>
    </lineage>
</organism>
<comment type="caution">
    <text evidence="1">The sequence shown here is derived from an EMBL/GenBank/DDBJ whole genome shotgun (WGS) entry which is preliminary data.</text>
</comment>
<dbReference type="Gene3D" id="3.40.50.410">
    <property type="entry name" value="von Willebrand factor, type A domain"/>
    <property type="match status" value="1"/>
</dbReference>
<reference evidence="1" key="2">
    <citation type="journal article" date="2020" name="Nat. Commun.">
        <title>Large-scale genome sequencing of mycorrhizal fungi provides insights into the early evolution of symbiotic traits.</title>
        <authorList>
            <person name="Miyauchi S."/>
            <person name="Kiss E."/>
            <person name="Kuo A."/>
            <person name="Drula E."/>
            <person name="Kohler A."/>
            <person name="Sanchez-Garcia M."/>
            <person name="Morin E."/>
            <person name="Andreopoulos B."/>
            <person name="Barry K.W."/>
            <person name="Bonito G."/>
            <person name="Buee M."/>
            <person name="Carver A."/>
            <person name="Chen C."/>
            <person name="Cichocki N."/>
            <person name="Clum A."/>
            <person name="Culley D."/>
            <person name="Crous P.W."/>
            <person name="Fauchery L."/>
            <person name="Girlanda M."/>
            <person name="Hayes R.D."/>
            <person name="Keri Z."/>
            <person name="LaButti K."/>
            <person name="Lipzen A."/>
            <person name="Lombard V."/>
            <person name="Magnuson J."/>
            <person name="Maillard F."/>
            <person name="Murat C."/>
            <person name="Nolan M."/>
            <person name="Ohm R.A."/>
            <person name="Pangilinan J."/>
            <person name="Pereira M.F."/>
            <person name="Perotto S."/>
            <person name="Peter M."/>
            <person name="Pfister S."/>
            <person name="Riley R."/>
            <person name="Sitrit Y."/>
            <person name="Stielow J.B."/>
            <person name="Szollosi G."/>
            <person name="Zifcakova L."/>
            <person name="Stursova M."/>
            <person name="Spatafora J.W."/>
            <person name="Tedersoo L."/>
            <person name="Vaario L.M."/>
            <person name="Yamada A."/>
            <person name="Yan M."/>
            <person name="Wang P."/>
            <person name="Xu J."/>
            <person name="Bruns T."/>
            <person name="Baldrian P."/>
            <person name="Vilgalys R."/>
            <person name="Dunand C."/>
            <person name="Henrissat B."/>
            <person name="Grigoriev I.V."/>
            <person name="Hibbett D."/>
            <person name="Nagy L.G."/>
            <person name="Martin F.M."/>
        </authorList>
    </citation>
    <scope>NUCLEOTIDE SEQUENCE</scope>
    <source>
        <strain evidence="1">Prilba</strain>
    </source>
</reference>
<name>A0A9P5MPX1_9AGAM</name>
<evidence type="ECO:0000313" key="1">
    <source>
        <dbReference type="EMBL" id="KAF8466465.1"/>
    </source>
</evidence>
<reference evidence="1" key="1">
    <citation type="submission" date="2019-10" db="EMBL/GenBank/DDBJ databases">
        <authorList>
            <consortium name="DOE Joint Genome Institute"/>
            <person name="Kuo A."/>
            <person name="Miyauchi S."/>
            <person name="Kiss E."/>
            <person name="Drula E."/>
            <person name="Kohler A."/>
            <person name="Sanchez-Garcia M."/>
            <person name="Andreopoulos B."/>
            <person name="Barry K.W."/>
            <person name="Bonito G."/>
            <person name="Buee M."/>
            <person name="Carver A."/>
            <person name="Chen C."/>
            <person name="Cichocki N."/>
            <person name="Clum A."/>
            <person name="Culley D."/>
            <person name="Crous P.W."/>
            <person name="Fauchery L."/>
            <person name="Girlanda M."/>
            <person name="Hayes R."/>
            <person name="Keri Z."/>
            <person name="LaButti K."/>
            <person name="Lipzen A."/>
            <person name="Lombard V."/>
            <person name="Magnuson J."/>
            <person name="Maillard F."/>
            <person name="Morin E."/>
            <person name="Murat C."/>
            <person name="Nolan M."/>
            <person name="Ohm R."/>
            <person name="Pangilinan J."/>
            <person name="Pereira M."/>
            <person name="Perotto S."/>
            <person name="Peter M."/>
            <person name="Riley R."/>
            <person name="Sitrit Y."/>
            <person name="Stielow B."/>
            <person name="Szollosi G."/>
            <person name="Zifcakova L."/>
            <person name="Stursova M."/>
            <person name="Spatafora J.W."/>
            <person name="Tedersoo L."/>
            <person name="Vaario L.-M."/>
            <person name="Yamada A."/>
            <person name="Yan M."/>
            <person name="Wang P."/>
            <person name="Xu J."/>
            <person name="Bruns T."/>
            <person name="Baldrian P."/>
            <person name="Vilgalys R."/>
            <person name="Henrissat B."/>
            <person name="Grigoriev I.V."/>
            <person name="Hibbett D."/>
            <person name="Nagy L.G."/>
            <person name="Martin F.M."/>
        </authorList>
    </citation>
    <scope>NUCLEOTIDE SEQUENCE</scope>
    <source>
        <strain evidence="1">Prilba</strain>
    </source>
</reference>
<dbReference type="Proteomes" id="UP000759537">
    <property type="component" value="Unassembled WGS sequence"/>
</dbReference>
<dbReference type="InterPro" id="IPR036465">
    <property type="entry name" value="vWFA_dom_sf"/>
</dbReference>
<proteinExistence type="predicted"/>
<dbReference type="OrthoDB" id="2343366at2759"/>
<sequence length="137" mass="14670">MLSHRAGGGTNFLKALQAGGTVMTQKWSTERTPVMIFLSDGECSISDMAIQDLCRSAVRLGKPLSFHSISFGQDSSSSSLRRMANLALGVQNNAPRNPRTPPSIPSSFAVALDAVQLAETFLGIAESLRKPRGALMY</sequence>
<evidence type="ECO:0000313" key="2">
    <source>
        <dbReference type="Proteomes" id="UP000759537"/>
    </source>
</evidence>
<dbReference type="EMBL" id="WHVB01000041">
    <property type="protein sequence ID" value="KAF8466465.1"/>
    <property type="molecule type" value="Genomic_DNA"/>
</dbReference>
<gene>
    <name evidence="1" type="ORF">DFH94DRAFT_780712</name>
</gene>
<dbReference type="AlphaFoldDB" id="A0A9P5MPX1"/>
<protein>
    <recommendedName>
        <fullName evidence="3">VWFA domain-containing protein</fullName>
    </recommendedName>
</protein>